<dbReference type="PANTHER" id="PTHR33371">
    <property type="entry name" value="INTERMEMBRANE PHOSPHOLIPID TRANSPORT SYSTEM BINDING PROTEIN MLAD-RELATED"/>
    <property type="match status" value="1"/>
</dbReference>
<protein>
    <submittedName>
        <fullName evidence="3">MCE family protein</fullName>
    </submittedName>
</protein>
<dbReference type="PANTHER" id="PTHR33371:SF4">
    <property type="entry name" value="INTERMEMBRANE PHOSPHOLIPID TRANSPORT SYSTEM BINDING PROTEIN MLAD"/>
    <property type="match status" value="1"/>
</dbReference>
<feature type="domain" description="Mce/MlaD" evidence="2">
    <location>
        <begin position="48"/>
        <end position="126"/>
    </location>
</feature>
<accession>A0A2W5TWC1</accession>
<dbReference type="InterPro" id="IPR003399">
    <property type="entry name" value="Mce/MlaD"/>
</dbReference>
<keyword evidence="1" id="KW-1133">Transmembrane helix</keyword>
<dbReference type="Proteomes" id="UP000249061">
    <property type="component" value="Unassembled WGS sequence"/>
</dbReference>
<keyword evidence="1" id="KW-0472">Membrane</keyword>
<gene>
    <name evidence="3" type="ORF">DI536_04570</name>
</gene>
<name>A0A2W5TWC1_9BACT</name>
<dbReference type="InterPro" id="IPR052336">
    <property type="entry name" value="MlaD_Phospholipid_Transporter"/>
</dbReference>
<reference evidence="3 4" key="1">
    <citation type="submission" date="2017-08" db="EMBL/GenBank/DDBJ databases">
        <title>Infants hospitalized years apart are colonized by the same room-sourced microbial strains.</title>
        <authorList>
            <person name="Brooks B."/>
            <person name="Olm M.R."/>
            <person name="Firek B.A."/>
            <person name="Baker R."/>
            <person name="Thomas B.C."/>
            <person name="Morowitz M.J."/>
            <person name="Banfield J.F."/>
        </authorList>
    </citation>
    <scope>NUCLEOTIDE SEQUENCE [LARGE SCALE GENOMIC DNA]</scope>
    <source>
        <strain evidence="3">S2_003_000_R2_14</strain>
    </source>
</reference>
<keyword evidence="1" id="KW-0812">Transmembrane</keyword>
<evidence type="ECO:0000256" key="1">
    <source>
        <dbReference type="SAM" id="Phobius"/>
    </source>
</evidence>
<evidence type="ECO:0000313" key="4">
    <source>
        <dbReference type="Proteomes" id="UP000249061"/>
    </source>
</evidence>
<evidence type="ECO:0000313" key="3">
    <source>
        <dbReference type="EMBL" id="PZR17593.1"/>
    </source>
</evidence>
<organism evidence="3 4">
    <name type="scientific">Archangium gephyra</name>
    <dbReference type="NCBI Taxonomy" id="48"/>
    <lineage>
        <taxon>Bacteria</taxon>
        <taxon>Pseudomonadati</taxon>
        <taxon>Myxococcota</taxon>
        <taxon>Myxococcia</taxon>
        <taxon>Myxococcales</taxon>
        <taxon>Cystobacterineae</taxon>
        <taxon>Archangiaceae</taxon>
        <taxon>Archangium</taxon>
    </lineage>
</organism>
<evidence type="ECO:0000259" key="2">
    <source>
        <dbReference type="Pfam" id="PF02470"/>
    </source>
</evidence>
<sequence length="382" mass="41006">MSTANITPAEREKRVIIRAGLFIALGLALAGIVVFVIGKERRLFEEQNVYTGAFENVDGLALDSPVRLGGLNVGKVSKISFAPDLGDKRIIVQMEISNRFQERIREDSVARIAGRGVLGDKAIDISLGSPDKAVVANKGELKTGTSGDISSLLKATGEVVDNVVSITRDLRTGVQSYTNDEITNDISQFIRSARNIASEIETGKGAAHTLIYDKRTSDDLKLIISRASEVALRLDGAVTKVDQLLGDIKNGEGSLHALIYDKKVANAVTDLGNAADELAKIIHDAKNSKDGAVYQLVYGDAKTLMADLSQSAADVKAITTKIKAGEGTLGAVINDPTVYEDLKEVLGNIKRNRVLRELVRLSISNGDKIDEAGKQKSPEPKK</sequence>
<dbReference type="EMBL" id="QFQP01000002">
    <property type="protein sequence ID" value="PZR17593.1"/>
    <property type="molecule type" value="Genomic_DNA"/>
</dbReference>
<dbReference type="AlphaFoldDB" id="A0A2W5TWC1"/>
<dbReference type="Pfam" id="PF02470">
    <property type="entry name" value="MlaD"/>
    <property type="match status" value="1"/>
</dbReference>
<proteinExistence type="predicted"/>
<comment type="caution">
    <text evidence="3">The sequence shown here is derived from an EMBL/GenBank/DDBJ whole genome shotgun (WGS) entry which is preliminary data.</text>
</comment>
<feature type="transmembrane region" description="Helical" evidence="1">
    <location>
        <begin position="15"/>
        <end position="37"/>
    </location>
</feature>